<protein>
    <submittedName>
        <fullName evidence="1">Uncharacterized protein</fullName>
    </submittedName>
</protein>
<dbReference type="InParanoid" id="A0A165PI21"/>
<keyword evidence="2" id="KW-1185">Reference proteome</keyword>
<organism evidence="1 2">
    <name type="scientific">Neolentinus lepideus HHB14362 ss-1</name>
    <dbReference type="NCBI Taxonomy" id="1314782"/>
    <lineage>
        <taxon>Eukaryota</taxon>
        <taxon>Fungi</taxon>
        <taxon>Dikarya</taxon>
        <taxon>Basidiomycota</taxon>
        <taxon>Agaricomycotina</taxon>
        <taxon>Agaricomycetes</taxon>
        <taxon>Gloeophyllales</taxon>
        <taxon>Gloeophyllaceae</taxon>
        <taxon>Neolentinus</taxon>
    </lineage>
</organism>
<gene>
    <name evidence="1" type="ORF">NEOLEDRAFT_801675</name>
</gene>
<evidence type="ECO:0000313" key="1">
    <source>
        <dbReference type="EMBL" id="KZT21071.1"/>
    </source>
</evidence>
<dbReference type="AlphaFoldDB" id="A0A165PI21"/>
<dbReference type="EMBL" id="KV425611">
    <property type="protein sequence ID" value="KZT21071.1"/>
    <property type="molecule type" value="Genomic_DNA"/>
</dbReference>
<proteinExistence type="predicted"/>
<dbReference type="Proteomes" id="UP000076761">
    <property type="component" value="Unassembled WGS sequence"/>
</dbReference>
<evidence type="ECO:0000313" key="2">
    <source>
        <dbReference type="Proteomes" id="UP000076761"/>
    </source>
</evidence>
<reference evidence="1 2" key="1">
    <citation type="journal article" date="2016" name="Mol. Biol. Evol.">
        <title>Comparative Genomics of Early-Diverging Mushroom-Forming Fungi Provides Insights into the Origins of Lignocellulose Decay Capabilities.</title>
        <authorList>
            <person name="Nagy L.G."/>
            <person name="Riley R."/>
            <person name="Tritt A."/>
            <person name="Adam C."/>
            <person name="Daum C."/>
            <person name="Floudas D."/>
            <person name="Sun H."/>
            <person name="Yadav J.S."/>
            <person name="Pangilinan J."/>
            <person name="Larsson K.H."/>
            <person name="Matsuura K."/>
            <person name="Barry K."/>
            <person name="Labutti K."/>
            <person name="Kuo R."/>
            <person name="Ohm R.A."/>
            <person name="Bhattacharya S.S."/>
            <person name="Shirouzu T."/>
            <person name="Yoshinaga Y."/>
            <person name="Martin F.M."/>
            <person name="Grigoriev I.V."/>
            <person name="Hibbett D.S."/>
        </authorList>
    </citation>
    <scope>NUCLEOTIDE SEQUENCE [LARGE SCALE GENOMIC DNA]</scope>
    <source>
        <strain evidence="1 2">HHB14362 ss-1</strain>
    </source>
</reference>
<sequence length="162" mass="18454">MQKAFFSQYAKIRAQTLRAVRGESIPISEDPDETPSVPGLQYLRTVHTQIETNYQAIVVARIHRSLAKLQTQRYPNSWAMISFESSSPILCSRQELWLRPHDGDGVILTALGRHQPRRIRVRRTITAVLLPPRFCSGCHHSPVARLMSMCTGTIEITSRYIL</sequence>
<accession>A0A165PI21</accession>
<name>A0A165PI21_9AGAM</name>